<proteinExistence type="predicted"/>
<keyword evidence="2" id="KW-1185">Reference proteome</keyword>
<dbReference type="RefSeq" id="WP_320297908.1">
    <property type="nucleotide sequence ID" value="NZ_JAVIIU010000013.1"/>
</dbReference>
<evidence type="ECO:0000313" key="2">
    <source>
        <dbReference type="Proteomes" id="UP001280156"/>
    </source>
</evidence>
<dbReference type="Proteomes" id="UP001280156">
    <property type="component" value="Unassembled WGS sequence"/>
</dbReference>
<evidence type="ECO:0000313" key="1">
    <source>
        <dbReference type="EMBL" id="MDX8487675.1"/>
    </source>
</evidence>
<reference evidence="1 2" key="1">
    <citation type="submission" date="2023-08" db="EMBL/GenBank/DDBJ databases">
        <title>Implementing the SeqCode for naming new Mesorhizobium species isolated from Vachellia karroo root nodules.</title>
        <authorList>
            <person name="Van Lill M."/>
        </authorList>
    </citation>
    <scope>NUCLEOTIDE SEQUENCE [LARGE SCALE GENOMIC DNA]</scope>
    <source>
        <strain evidence="1 2">VK2B</strain>
    </source>
</reference>
<organism evidence="1 2">
    <name type="scientific">Mesorhizobium humile</name>
    <dbReference type="NCBI Taxonomy" id="3072313"/>
    <lineage>
        <taxon>Bacteria</taxon>
        <taxon>Pseudomonadati</taxon>
        <taxon>Pseudomonadota</taxon>
        <taxon>Alphaproteobacteria</taxon>
        <taxon>Hyphomicrobiales</taxon>
        <taxon>Phyllobacteriaceae</taxon>
        <taxon>Mesorhizobium</taxon>
    </lineage>
</organism>
<comment type="caution">
    <text evidence="1">The sequence shown here is derived from an EMBL/GenBank/DDBJ whole genome shotgun (WGS) entry which is preliminary data.</text>
</comment>
<accession>A0ABU4YL29</accession>
<name>A0ABU4YL29_9HYPH</name>
<sequence length="211" mass="23195">MLDSSEDVLSRQRLEVLAGMVMAEPIHKAAAAQKNAFAGLRLQAPHPAQIVRKGSQKRSIRVSIYTGNGSNESFRSHSQCVSQRRHCSNAWRIRRKRPQIAIDDILMDRHRTTARRGKLAKARNPAQVNLGGRSLITKREQMLREAIHLATECAAAQALEHPTIRKIELEHSAGIVAQGNPAPNERGMKYYVAEASRVLAGPAGRQGGSAT</sequence>
<gene>
    <name evidence="1" type="ORF">RFM52_21010</name>
</gene>
<protein>
    <submittedName>
        <fullName evidence="1">Uncharacterized protein</fullName>
    </submittedName>
</protein>
<dbReference type="EMBL" id="JAVIIV010000014">
    <property type="protein sequence ID" value="MDX8487675.1"/>
    <property type="molecule type" value="Genomic_DNA"/>
</dbReference>